<dbReference type="EMBL" id="BAAABM010000073">
    <property type="protein sequence ID" value="GAA0372207.1"/>
    <property type="molecule type" value="Genomic_DNA"/>
</dbReference>
<reference evidence="1 2" key="1">
    <citation type="journal article" date="2019" name="Int. J. Syst. Evol. Microbiol.">
        <title>The Global Catalogue of Microorganisms (GCM) 10K type strain sequencing project: providing services to taxonomists for standard genome sequencing and annotation.</title>
        <authorList>
            <consortium name="The Broad Institute Genomics Platform"/>
            <consortium name="The Broad Institute Genome Sequencing Center for Infectious Disease"/>
            <person name="Wu L."/>
            <person name="Ma J."/>
        </authorList>
    </citation>
    <scope>NUCLEOTIDE SEQUENCE [LARGE SCALE GENOMIC DNA]</scope>
    <source>
        <strain evidence="1 2">JCM 3146</strain>
    </source>
</reference>
<protein>
    <submittedName>
        <fullName evidence="1">Uncharacterized protein</fullName>
    </submittedName>
</protein>
<dbReference type="RefSeq" id="WP_252810391.1">
    <property type="nucleotide sequence ID" value="NZ_BAAABM010000073.1"/>
</dbReference>
<gene>
    <name evidence="1" type="ORF">GCM10010151_72630</name>
</gene>
<sequence length="89" mass="9470">MAATSGYAIGPRRRHLEALAREVEARGLQATLTEDLMLRVVEPSSGHGILVVAMPMSRIRWSYLWAGGGQADADDPGGAAELIARALGR</sequence>
<name>A0ABN0XT52_9ACTN</name>
<evidence type="ECO:0000313" key="2">
    <source>
        <dbReference type="Proteomes" id="UP001501822"/>
    </source>
</evidence>
<proteinExistence type="predicted"/>
<organism evidence="1 2">
    <name type="scientific">Actinoallomurus spadix</name>
    <dbReference type="NCBI Taxonomy" id="79912"/>
    <lineage>
        <taxon>Bacteria</taxon>
        <taxon>Bacillati</taxon>
        <taxon>Actinomycetota</taxon>
        <taxon>Actinomycetes</taxon>
        <taxon>Streptosporangiales</taxon>
        <taxon>Thermomonosporaceae</taxon>
        <taxon>Actinoallomurus</taxon>
    </lineage>
</organism>
<evidence type="ECO:0000313" key="1">
    <source>
        <dbReference type="EMBL" id="GAA0372207.1"/>
    </source>
</evidence>
<accession>A0ABN0XT52</accession>
<comment type="caution">
    <text evidence="1">The sequence shown here is derived from an EMBL/GenBank/DDBJ whole genome shotgun (WGS) entry which is preliminary data.</text>
</comment>
<keyword evidence="2" id="KW-1185">Reference proteome</keyword>
<dbReference type="Proteomes" id="UP001501822">
    <property type="component" value="Unassembled WGS sequence"/>
</dbReference>